<dbReference type="Proteomes" id="UP001438707">
    <property type="component" value="Unassembled WGS sequence"/>
</dbReference>
<feature type="compositionally biased region" description="Basic and acidic residues" evidence="2">
    <location>
        <begin position="194"/>
        <end position="203"/>
    </location>
</feature>
<keyword evidence="3" id="KW-0472">Membrane</keyword>
<dbReference type="PROSITE" id="PS00973">
    <property type="entry name" value="USP_2"/>
    <property type="match status" value="1"/>
</dbReference>
<name>A0AAW1QYM5_9CHLO</name>
<sequence length="1299" mass="139125">MLELKLTDRLRQLLKTAASSESTDQELAHEASLAAEADRVSWSLLQKVAAAMRTDGRGPLWLHEECQGSEPILPRPAERVRSNELKARLVKLQAAADQRRYDIMVHEVTKVERDAEALREGGMRTYKQQLNFGVQVIVMMGSFYAMGHIVAAFVTERLAVRAAAGLAGLILAMMAETILLIMRTEYPSGSQKQKLREAQDSDLLRPPGTRKPRSTRGYASGQSPTIAVGCKKAAGCVRPRPCSASEQPCCQVFLVSMPHQASPFTAAEYSTEGQLGSKHSNSDPEQQWHTPQSIGKVLNRPSLLRSSLSGKLHTLGSSPVTGERANSGLTRIPSDPLLLQSIPTFQDEPSNETLIGSRAMSASNLTRDAIVQLSESSMREPSLDLPAEPHSRASEEEPRKKRRGFWPFSGSKDSRKDKEKAAKEKSRKPSRSALSAEMNGGLSDEAAQQLKQAFPSKSLDQSGSNSKKTGSIWRGRSFSKKAVDTDGPLRGTGEVSSSDHNELEDDKVFVAAPAGHAPPAEEAKPKKTHRRNRSLTALLPTLKAKPKRTTDEGPDTPVSHSVRVSANGDAAPDSRPKTPDEYQGMFSCFGGGSWAAPARPDGRALDLTEVASASMPDPVLPPGLVGLRNIGNTCFINAALQCLRSSPGLPQQLVPDLAAVAAGCHRLLATQPNASCMPHMESSNPVASEIPPTVGPTAVQSSEAAPGGLVAEPSDRAIVSAVPSLVTVPEKANLTGAAAESPSRHLSGSPSQAFGSRTEDQEPASSLSVDLAAQQGAANALSLAQLQLQSGTSMNGHAQAQELNHAGQDRSGVPSSPQSVNTMLSNGTLSGGPSPRVSPGAAAASPEELQLDQLRMDLAAALPAASSGSPAKAAPRLVRMDSNSKSSRHSSGELPPLPESAAALRQRVEQSVQSEPVGTPKPPSQTPPAEAPAPGVPGDSGLITPTGQTSAQGTPQQPPPMSGNALSPALRAVRQYIGVPYTKGHMAAAFRDLLRLLYCTKEGAICDPAFLIKRLAQLPLGAEFCDGGQHDSQEVLRLLLDSLHNDLNRAVKPTGGWPAEQPFSAQEDEGVKAMKIWSRYQAKDDSPIYDCFSGLMRSSITCHKCNSETTSYEPCLDLSLPLAKEPKARLSTWFSSTNTCTTIVDCLQAFFGDEELQGEESFYCDCCKERTSATKRMRLHRVPKCLILHLKRFQVANNSYQKLTTAVTYPSKGLNLGAFMTEEAVKEEGPALYDLYALANHFGSMALGHYTASCKAQPNGSGDESWHTFNDHIMVPIIPGNLQSSNAYMLFYSRRTLKP</sequence>
<evidence type="ECO:0000313" key="5">
    <source>
        <dbReference type="EMBL" id="KAK9826232.1"/>
    </source>
</evidence>
<dbReference type="EMBL" id="JALJOS010000021">
    <property type="protein sequence ID" value="KAK9826232.1"/>
    <property type="molecule type" value="Genomic_DNA"/>
</dbReference>
<gene>
    <name evidence="5" type="ORF">WJX74_001578</name>
</gene>
<dbReference type="GO" id="GO:0004843">
    <property type="term" value="F:cysteine-type deubiquitinase activity"/>
    <property type="evidence" value="ECO:0007669"/>
    <property type="project" value="InterPro"/>
</dbReference>
<feature type="compositionally biased region" description="Polar residues" evidence="2">
    <location>
        <begin position="458"/>
        <end position="469"/>
    </location>
</feature>
<feature type="compositionally biased region" description="Polar residues" evidence="2">
    <location>
        <begin position="271"/>
        <end position="291"/>
    </location>
</feature>
<dbReference type="PANTHER" id="PTHR21646:SF23">
    <property type="entry name" value="UBIQUITIN CARBOXYL-TERMINAL HYDROLASE USP2"/>
    <property type="match status" value="1"/>
</dbReference>
<evidence type="ECO:0000256" key="2">
    <source>
        <dbReference type="SAM" id="MobiDB-lite"/>
    </source>
</evidence>
<reference evidence="5 6" key="1">
    <citation type="journal article" date="2024" name="Nat. Commun.">
        <title>Phylogenomics reveals the evolutionary origins of lichenization in chlorophyte algae.</title>
        <authorList>
            <person name="Puginier C."/>
            <person name="Libourel C."/>
            <person name="Otte J."/>
            <person name="Skaloud P."/>
            <person name="Haon M."/>
            <person name="Grisel S."/>
            <person name="Petersen M."/>
            <person name="Berrin J.G."/>
            <person name="Delaux P.M."/>
            <person name="Dal Grande F."/>
            <person name="Keller J."/>
        </authorList>
    </citation>
    <scope>NUCLEOTIDE SEQUENCE [LARGE SCALE GENOMIC DNA]</scope>
    <source>
        <strain evidence="5 6">SAG 2145</strain>
    </source>
</reference>
<evidence type="ECO:0000256" key="3">
    <source>
        <dbReference type="SAM" id="Phobius"/>
    </source>
</evidence>
<evidence type="ECO:0000259" key="4">
    <source>
        <dbReference type="PROSITE" id="PS50235"/>
    </source>
</evidence>
<feature type="domain" description="USP" evidence="4">
    <location>
        <begin position="952"/>
        <end position="1295"/>
    </location>
</feature>
<dbReference type="Gene3D" id="3.90.70.10">
    <property type="entry name" value="Cysteine proteinases"/>
    <property type="match status" value="2"/>
</dbReference>
<feature type="region of interest" description="Disordered" evidence="2">
    <location>
        <begin position="803"/>
        <end position="846"/>
    </location>
</feature>
<keyword evidence="3" id="KW-0812">Transmembrane</keyword>
<feature type="region of interest" description="Disordered" evidence="2">
    <location>
        <begin position="190"/>
        <end position="223"/>
    </location>
</feature>
<keyword evidence="6" id="KW-1185">Reference proteome</keyword>
<evidence type="ECO:0000256" key="1">
    <source>
        <dbReference type="ARBA" id="ARBA00009085"/>
    </source>
</evidence>
<dbReference type="InterPro" id="IPR018200">
    <property type="entry name" value="USP_CS"/>
</dbReference>
<feature type="transmembrane region" description="Helical" evidence="3">
    <location>
        <begin position="160"/>
        <end position="182"/>
    </location>
</feature>
<dbReference type="InterPro" id="IPR001394">
    <property type="entry name" value="Peptidase_C19_UCH"/>
</dbReference>
<feature type="compositionally biased region" description="Basic and acidic residues" evidence="2">
    <location>
        <begin position="377"/>
        <end position="399"/>
    </location>
</feature>
<dbReference type="GO" id="GO:0070072">
    <property type="term" value="P:vacuolar proton-transporting V-type ATPase complex assembly"/>
    <property type="evidence" value="ECO:0007669"/>
    <property type="project" value="InterPro"/>
</dbReference>
<feature type="compositionally biased region" description="Pro residues" evidence="2">
    <location>
        <begin position="919"/>
        <end position="935"/>
    </location>
</feature>
<feature type="region of interest" description="Disordered" evidence="2">
    <location>
        <begin position="454"/>
        <end position="503"/>
    </location>
</feature>
<feature type="compositionally biased region" description="Polar residues" evidence="2">
    <location>
        <begin position="744"/>
        <end position="755"/>
    </location>
</feature>
<accession>A0AAW1QYM5</accession>
<dbReference type="InterPro" id="IPR028889">
    <property type="entry name" value="USP"/>
</dbReference>
<feature type="compositionally biased region" description="Polar residues" evidence="2">
    <location>
        <begin position="943"/>
        <end position="955"/>
    </location>
</feature>
<feature type="region of interest" description="Disordered" evidence="2">
    <location>
        <begin position="865"/>
        <end position="966"/>
    </location>
</feature>
<feature type="compositionally biased region" description="Basic and acidic residues" evidence="2">
    <location>
        <begin position="412"/>
        <end position="424"/>
    </location>
</feature>
<keyword evidence="3" id="KW-1133">Transmembrane helix</keyword>
<dbReference type="SUPFAM" id="SSF54001">
    <property type="entry name" value="Cysteine proteinases"/>
    <property type="match status" value="1"/>
</dbReference>
<feature type="region of interest" description="Disordered" evidence="2">
    <location>
        <begin position="270"/>
        <end position="291"/>
    </location>
</feature>
<feature type="region of interest" description="Disordered" evidence="2">
    <location>
        <begin position="515"/>
        <end position="579"/>
    </location>
</feature>
<feature type="transmembrane region" description="Helical" evidence="3">
    <location>
        <begin position="132"/>
        <end position="154"/>
    </location>
</feature>
<dbReference type="PROSITE" id="PS00972">
    <property type="entry name" value="USP_1"/>
    <property type="match status" value="1"/>
</dbReference>
<proteinExistence type="inferred from homology"/>
<feature type="region of interest" description="Disordered" evidence="2">
    <location>
        <begin position="313"/>
        <end position="332"/>
    </location>
</feature>
<dbReference type="InterPro" id="IPR050185">
    <property type="entry name" value="Ub_carboxyl-term_hydrolase"/>
</dbReference>
<dbReference type="Pfam" id="PF00443">
    <property type="entry name" value="UCH"/>
    <property type="match status" value="1"/>
</dbReference>
<comment type="caution">
    <text evidence="5">The sequence shown here is derived from an EMBL/GenBank/DDBJ whole genome shotgun (WGS) entry which is preliminary data.</text>
</comment>
<dbReference type="PANTHER" id="PTHR21646">
    <property type="entry name" value="UBIQUITIN CARBOXYL-TERMINAL HYDROLASE"/>
    <property type="match status" value="1"/>
</dbReference>
<feature type="region of interest" description="Disordered" evidence="2">
    <location>
        <begin position="735"/>
        <end position="767"/>
    </location>
</feature>
<feature type="compositionally biased region" description="Low complexity" evidence="2">
    <location>
        <begin position="865"/>
        <end position="875"/>
    </location>
</feature>
<evidence type="ECO:0000313" key="6">
    <source>
        <dbReference type="Proteomes" id="UP001438707"/>
    </source>
</evidence>
<protein>
    <recommendedName>
        <fullName evidence="4">USP domain-containing protein</fullName>
    </recommendedName>
</protein>
<dbReference type="InterPro" id="IPR038765">
    <property type="entry name" value="Papain-like_cys_pep_sf"/>
</dbReference>
<dbReference type="CDD" id="cd02674">
    <property type="entry name" value="Peptidase_C19R"/>
    <property type="match status" value="1"/>
</dbReference>
<dbReference type="PROSITE" id="PS50235">
    <property type="entry name" value="USP_3"/>
    <property type="match status" value="1"/>
</dbReference>
<comment type="similarity">
    <text evidence="1">Belongs to the peptidase C19 family.</text>
</comment>
<organism evidence="5 6">
    <name type="scientific">Apatococcus lobatus</name>
    <dbReference type="NCBI Taxonomy" id="904363"/>
    <lineage>
        <taxon>Eukaryota</taxon>
        <taxon>Viridiplantae</taxon>
        <taxon>Chlorophyta</taxon>
        <taxon>core chlorophytes</taxon>
        <taxon>Trebouxiophyceae</taxon>
        <taxon>Chlorellales</taxon>
        <taxon>Chlorellaceae</taxon>
        <taxon>Apatococcus</taxon>
    </lineage>
</organism>
<feature type="compositionally biased region" description="Polar residues" evidence="2">
    <location>
        <begin position="813"/>
        <end position="828"/>
    </location>
</feature>
<dbReference type="GO" id="GO:0016579">
    <property type="term" value="P:protein deubiquitination"/>
    <property type="evidence" value="ECO:0007669"/>
    <property type="project" value="InterPro"/>
</dbReference>
<feature type="region of interest" description="Disordered" evidence="2">
    <location>
        <begin position="376"/>
        <end position="441"/>
    </location>
</feature>